<feature type="compositionally biased region" description="Pro residues" evidence="1">
    <location>
        <begin position="1095"/>
        <end position="1104"/>
    </location>
</feature>
<feature type="region of interest" description="Disordered" evidence="1">
    <location>
        <begin position="627"/>
        <end position="747"/>
    </location>
</feature>
<feature type="compositionally biased region" description="Polar residues" evidence="1">
    <location>
        <begin position="53"/>
        <end position="65"/>
    </location>
</feature>
<feature type="compositionally biased region" description="Low complexity" evidence="1">
    <location>
        <begin position="252"/>
        <end position="261"/>
    </location>
</feature>
<feature type="region of interest" description="Disordered" evidence="1">
    <location>
        <begin position="398"/>
        <end position="446"/>
    </location>
</feature>
<dbReference type="eggNOG" id="ENOG502SYNZ">
    <property type="taxonomic scope" value="Eukaryota"/>
</dbReference>
<comment type="caution">
    <text evidence="2">The sequence shown here is derived from an EMBL/GenBank/DDBJ whole genome shotgun (WGS) entry which is preliminary data.</text>
</comment>
<feature type="compositionally biased region" description="Low complexity" evidence="1">
    <location>
        <begin position="727"/>
        <end position="743"/>
    </location>
</feature>
<dbReference type="STRING" id="240176.A8N2C8"/>
<dbReference type="OrthoDB" id="2684446at2759"/>
<feature type="compositionally biased region" description="Low complexity" evidence="1">
    <location>
        <begin position="685"/>
        <end position="703"/>
    </location>
</feature>
<dbReference type="VEuPathDB" id="FungiDB:CC1G_01768"/>
<feature type="region of interest" description="Disordered" evidence="1">
    <location>
        <begin position="1"/>
        <end position="105"/>
    </location>
</feature>
<feature type="compositionally biased region" description="Polar residues" evidence="1">
    <location>
        <begin position="580"/>
        <end position="590"/>
    </location>
</feature>
<feature type="region of interest" description="Disordered" evidence="1">
    <location>
        <begin position="524"/>
        <end position="612"/>
    </location>
</feature>
<feature type="region of interest" description="Disordered" evidence="1">
    <location>
        <begin position="780"/>
        <end position="1117"/>
    </location>
</feature>
<feature type="compositionally biased region" description="Low complexity" evidence="1">
    <location>
        <begin position="591"/>
        <end position="600"/>
    </location>
</feature>
<sequence length="1117" mass="122371">MVTSGPQAEPERNKLVKRLGVLTKKRGNKDINGKTHKTSQSHDGHVTLETLGRQEQQPQLQRHNSAPQPRQAAPRPQVSEAGDRNIASPSPITTASQDRTANLKRKHDLDRIDELDESNLFGISLHHDGPYEGIKAILGSSSRMPLGYQNDGRLYQYHEKTLKTSGHLYELPKAPDGVPLNLEPGQLLPRNFKREQRKAPRFRNIVSPLPPQSESTAAQPFASEPTIPPRHQNYNQIPFHNNPAKNGRRNRNPAAANDNPLDGPPFDPMSVIGLAMLKEASEDSPPPAAHGNHQREEEEEEEWVEVAGSEVIPVVEPTQIEELEPEFDPYDPKSLEHPSAAHQPTNDDVNDDSFMPLPRLIPMSEDEFHAHGAGAVRNNQFDGLPAGVQTEDLTHLLESPHEDASADSLSPRPRLHAGAGSEETLVQRDEELPVTPAAVPVAEAGVRTDITTAKEDEHAQLHVEDTSPPKLKDLDQERIGEAIQIPISTSQPLTNRVDILPDEVSAKPEVDDVGVASTQIHASRAARYDKQLPPNPPISPDITTFPPAQRPEPTYVPPHLRSGNTESPVDRRPAGVQKPLQRSDTISTRLSSGSYQSYSSNKADDGHSAVVPHSKPAVTALMLLKKKTDPKRQQQMIPPAFPSIPTLMHNFGSETFDRYPQPAQPASKKRPAPSIQDSRSNIIYAARSQSRASVASSSRSQLSPIQEDDKPLGKSRKVNVAPSQSPNRSKSSRVPSHSSNVPSAPYGSHIRVEVGQVYPQHLYPPGTKIQPVAYQVPASLKPATHAPNPQNRTPLMPASQMSSLTFNGGQVPPPTNRSPGSQEMENGSAVSTKPNRQPPAYMPTNRGNGQIPAHPKETTPRSSTESEEERRPLRVVNAVEPTFQAGPDKEDMEAYGGIKSPSPQPNPPFPQPPEQENARQARPPMSRPSVPPSQQQPRYFPDNASSLRPEDSASNRARSITSYAPSSMALRPPPVHRHLPKKLVMPTPLQPQYQNMVQQQAAAGKQLYSGIFRPRPEPVQHPSSAPGVPAPPQSMLASREPSPPNVLLPILSQESKLDSTSAAGRKLKKRNSYIPPVPRPGEIAPSEPLRFEPVILPPEPPRPKPGAKRLSKRRTNL</sequence>
<feature type="region of interest" description="Disordered" evidence="1">
    <location>
        <begin position="280"/>
        <end position="359"/>
    </location>
</feature>
<feature type="compositionally biased region" description="Acidic residues" evidence="1">
    <location>
        <begin position="319"/>
        <end position="329"/>
    </location>
</feature>
<evidence type="ECO:0000313" key="3">
    <source>
        <dbReference type="Proteomes" id="UP000001861"/>
    </source>
</evidence>
<dbReference type="Proteomes" id="UP000001861">
    <property type="component" value="Unassembled WGS sequence"/>
</dbReference>
<feature type="compositionally biased region" description="Pro residues" evidence="1">
    <location>
        <begin position="902"/>
        <end position="913"/>
    </location>
</feature>
<organism evidence="2 3">
    <name type="scientific">Coprinopsis cinerea (strain Okayama-7 / 130 / ATCC MYA-4618 / FGSC 9003)</name>
    <name type="common">Inky cap fungus</name>
    <name type="synonym">Hormographiella aspergillata</name>
    <dbReference type="NCBI Taxonomy" id="240176"/>
    <lineage>
        <taxon>Eukaryota</taxon>
        <taxon>Fungi</taxon>
        <taxon>Dikarya</taxon>
        <taxon>Basidiomycota</taxon>
        <taxon>Agaricomycotina</taxon>
        <taxon>Agaricomycetes</taxon>
        <taxon>Agaricomycetidae</taxon>
        <taxon>Agaricales</taxon>
        <taxon>Agaricineae</taxon>
        <taxon>Psathyrellaceae</taxon>
        <taxon>Coprinopsis</taxon>
    </lineage>
</organism>
<accession>A8N2C8</accession>
<protein>
    <submittedName>
        <fullName evidence="2">Uncharacterized protein</fullName>
    </submittedName>
</protein>
<feature type="compositionally biased region" description="Polar residues" evidence="1">
    <location>
        <begin position="990"/>
        <end position="1001"/>
    </location>
</feature>
<name>A8N2C8_COPC7</name>
<dbReference type="InParanoid" id="A8N2C8"/>
<feature type="compositionally biased region" description="Polar residues" evidence="1">
    <location>
        <begin position="787"/>
        <end position="808"/>
    </location>
</feature>
<dbReference type="AlphaFoldDB" id="A8N2C8"/>
<evidence type="ECO:0000256" key="1">
    <source>
        <dbReference type="SAM" id="MobiDB-lite"/>
    </source>
</evidence>
<feature type="compositionally biased region" description="Polar residues" evidence="1">
    <location>
        <begin position="954"/>
        <end position="965"/>
    </location>
</feature>
<feature type="region of interest" description="Disordered" evidence="1">
    <location>
        <begin position="195"/>
        <end position="267"/>
    </location>
</feature>
<feature type="compositionally biased region" description="Polar residues" evidence="1">
    <location>
        <begin position="87"/>
        <end position="100"/>
    </location>
</feature>
<keyword evidence="3" id="KW-1185">Reference proteome</keyword>
<dbReference type="KEGG" id="cci:CC1G_01768"/>
<dbReference type="OMA" id="WSARDDE"/>
<dbReference type="GeneID" id="6005514"/>
<feature type="compositionally biased region" description="Low complexity" evidence="1">
    <location>
        <begin position="433"/>
        <end position="444"/>
    </location>
</feature>
<reference evidence="2 3" key="1">
    <citation type="journal article" date="2010" name="Proc. Natl. Acad. Sci. U.S.A.">
        <title>Insights into evolution of multicellular fungi from the assembled chromosomes of the mushroom Coprinopsis cinerea (Coprinus cinereus).</title>
        <authorList>
            <person name="Stajich J.E."/>
            <person name="Wilke S.K."/>
            <person name="Ahren D."/>
            <person name="Au C.H."/>
            <person name="Birren B.W."/>
            <person name="Borodovsky M."/>
            <person name="Burns C."/>
            <person name="Canback B."/>
            <person name="Casselton L.A."/>
            <person name="Cheng C.K."/>
            <person name="Deng J."/>
            <person name="Dietrich F.S."/>
            <person name="Fargo D.C."/>
            <person name="Farman M.L."/>
            <person name="Gathman A.C."/>
            <person name="Goldberg J."/>
            <person name="Guigo R."/>
            <person name="Hoegger P.J."/>
            <person name="Hooker J.B."/>
            <person name="Huggins A."/>
            <person name="James T.Y."/>
            <person name="Kamada T."/>
            <person name="Kilaru S."/>
            <person name="Kodira C."/>
            <person name="Kues U."/>
            <person name="Kupfer D."/>
            <person name="Kwan H.S."/>
            <person name="Lomsadze A."/>
            <person name="Li W."/>
            <person name="Lilly W.W."/>
            <person name="Ma L.J."/>
            <person name="Mackey A.J."/>
            <person name="Manning G."/>
            <person name="Martin F."/>
            <person name="Muraguchi H."/>
            <person name="Natvig D.O."/>
            <person name="Palmerini H."/>
            <person name="Ramesh M.A."/>
            <person name="Rehmeyer C.J."/>
            <person name="Roe B.A."/>
            <person name="Shenoy N."/>
            <person name="Stanke M."/>
            <person name="Ter-Hovhannisyan V."/>
            <person name="Tunlid A."/>
            <person name="Velagapudi R."/>
            <person name="Vision T.J."/>
            <person name="Zeng Q."/>
            <person name="Zolan M.E."/>
            <person name="Pukkila P.J."/>
        </authorList>
    </citation>
    <scope>NUCLEOTIDE SEQUENCE [LARGE SCALE GENOMIC DNA]</scope>
    <source>
        <strain evidence="3">Okayama-7 / 130 / ATCC MYA-4618 / FGSC 9003</strain>
    </source>
</reference>
<feature type="compositionally biased region" description="Basic residues" evidence="1">
    <location>
        <begin position="1105"/>
        <end position="1117"/>
    </location>
</feature>
<feature type="compositionally biased region" description="Polar residues" evidence="1">
    <location>
        <begin position="1052"/>
        <end position="1062"/>
    </location>
</feature>
<dbReference type="EMBL" id="AACS02000001">
    <property type="protein sequence ID" value="EAU92723.1"/>
    <property type="molecule type" value="Genomic_DNA"/>
</dbReference>
<gene>
    <name evidence="2" type="ORF">CC1G_01768</name>
</gene>
<dbReference type="RefSeq" id="XP_001829088.1">
    <property type="nucleotide sequence ID" value="XM_001829036.1"/>
</dbReference>
<evidence type="ECO:0000313" key="2">
    <source>
        <dbReference type="EMBL" id="EAU92723.1"/>
    </source>
</evidence>
<feature type="compositionally biased region" description="Low complexity" evidence="1">
    <location>
        <begin position="66"/>
        <end position="77"/>
    </location>
</feature>
<proteinExistence type="predicted"/>
<feature type="compositionally biased region" description="Polar residues" evidence="1">
    <location>
        <begin position="817"/>
        <end position="835"/>
    </location>
</feature>